<organism evidence="2 3">
    <name type="scientific">Nocardia salmonicida</name>
    <dbReference type="NCBI Taxonomy" id="53431"/>
    <lineage>
        <taxon>Bacteria</taxon>
        <taxon>Bacillati</taxon>
        <taxon>Actinomycetota</taxon>
        <taxon>Actinomycetes</taxon>
        <taxon>Mycobacteriales</taxon>
        <taxon>Nocardiaceae</taxon>
        <taxon>Nocardia</taxon>
    </lineage>
</organism>
<accession>A0ABZ1N5A1</accession>
<evidence type="ECO:0000313" key="3">
    <source>
        <dbReference type="Proteomes" id="UP001621418"/>
    </source>
</evidence>
<protein>
    <recommendedName>
        <fullName evidence="4">Alpha/beta hydrolase</fullName>
    </recommendedName>
</protein>
<feature type="signal peptide" evidence="1">
    <location>
        <begin position="1"/>
        <end position="30"/>
    </location>
</feature>
<gene>
    <name evidence="2" type="ORF">OG308_28310</name>
</gene>
<dbReference type="PROSITE" id="PS51257">
    <property type="entry name" value="PROKAR_LIPOPROTEIN"/>
    <property type="match status" value="1"/>
</dbReference>
<keyword evidence="1" id="KW-0732">Signal</keyword>
<evidence type="ECO:0000256" key="1">
    <source>
        <dbReference type="SAM" id="SignalP"/>
    </source>
</evidence>
<dbReference type="EMBL" id="CP109527">
    <property type="protein sequence ID" value="WTY35172.1"/>
    <property type="molecule type" value="Genomic_DNA"/>
</dbReference>
<dbReference type="InterPro" id="IPR029058">
    <property type="entry name" value="AB_hydrolase_fold"/>
</dbReference>
<proteinExistence type="predicted"/>
<sequence>MSSRGSALAAASAAIIAACTLAISAPTAGADASRLPGTIDVPCAATTLQQNADWYLPTGTPRGMVWIQHGFARTNSNVAQLATAFADSGYLVFAPALPFMDLAGCTLQNLGDNTGFLDNVATLFGTATDPNGALARSLTAAAARAGTVAPQLPSNFVFVGHSAGAEAVAFVAHRLHVAHPEMFANLRGLVLLDPVKSFLGDNSDRALADLDPTALPILTIAAAPSLCNNLGSGTTAVQHQLHRPFLGISVSDGMHTDAEGTSSDSLGTLLCGTPSVANTTMLRTLALGWTADFLTGTETPAYYPATTEAAVAPTVAAAPMATILRGK</sequence>
<dbReference type="PROSITE" id="PS51318">
    <property type="entry name" value="TAT"/>
    <property type="match status" value="1"/>
</dbReference>
<dbReference type="SUPFAM" id="SSF53474">
    <property type="entry name" value="alpha/beta-Hydrolases"/>
    <property type="match status" value="1"/>
</dbReference>
<dbReference type="Gene3D" id="3.40.50.1820">
    <property type="entry name" value="alpha/beta hydrolase"/>
    <property type="match status" value="1"/>
</dbReference>
<dbReference type="RefSeq" id="WP_357362155.1">
    <property type="nucleotide sequence ID" value="NZ_CP109527.1"/>
</dbReference>
<dbReference type="InterPro" id="IPR006311">
    <property type="entry name" value="TAT_signal"/>
</dbReference>
<keyword evidence="3" id="KW-1185">Reference proteome</keyword>
<dbReference type="Proteomes" id="UP001621418">
    <property type="component" value="Chromosome"/>
</dbReference>
<evidence type="ECO:0008006" key="4">
    <source>
        <dbReference type="Google" id="ProtNLM"/>
    </source>
</evidence>
<reference evidence="2 3" key="1">
    <citation type="submission" date="2022-10" db="EMBL/GenBank/DDBJ databases">
        <title>The complete genomes of actinobacterial strains from the NBC collection.</title>
        <authorList>
            <person name="Joergensen T.S."/>
            <person name="Alvarez Arevalo M."/>
            <person name="Sterndorff E.B."/>
            <person name="Faurdal D."/>
            <person name="Vuksanovic O."/>
            <person name="Mourched A.-S."/>
            <person name="Charusanti P."/>
            <person name="Shaw S."/>
            <person name="Blin K."/>
            <person name="Weber T."/>
        </authorList>
    </citation>
    <scope>NUCLEOTIDE SEQUENCE [LARGE SCALE GENOMIC DNA]</scope>
    <source>
        <strain evidence="2 3">NBC_01413</strain>
    </source>
</reference>
<evidence type="ECO:0000313" key="2">
    <source>
        <dbReference type="EMBL" id="WTY35172.1"/>
    </source>
</evidence>
<name>A0ABZ1N5A1_9NOCA</name>
<feature type="chain" id="PRO_5047078290" description="Alpha/beta hydrolase" evidence="1">
    <location>
        <begin position="31"/>
        <end position="327"/>
    </location>
</feature>